<dbReference type="SUPFAM" id="SSF56112">
    <property type="entry name" value="Protein kinase-like (PK-like)"/>
    <property type="match status" value="1"/>
</dbReference>
<comment type="catalytic activity">
    <reaction evidence="14">
        <text>L-seryl-[protein] + ATP = O-phospho-L-seryl-[protein] + ADP + H(+)</text>
        <dbReference type="Rhea" id="RHEA:17989"/>
        <dbReference type="Rhea" id="RHEA-COMP:9863"/>
        <dbReference type="Rhea" id="RHEA-COMP:11604"/>
        <dbReference type="ChEBI" id="CHEBI:15378"/>
        <dbReference type="ChEBI" id="CHEBI:29999"/>
        <dbReference type="ChEBI" id="CHEBI:30616"/>
        <dbReference type="ChEBI" id="CHEBI:83421"/>
        <dbReference type="ChEBI" id="CHEBI:456216"/>
        <dbReference type="EC" id="2.7.11.1"/>
    </reaction>
</comment>
<evidence type="ECO:0000256" key="10">
    <source>
        <dbReference type="ARBA" id="ARBA00022840"/>
    </source>
</evidence>
<dbReference type="GO" id="GO:0004674">
    <property type="term" value="F:protein serine/threonine kinase activity"/>
    <property type="evidence" value="ECO:0007669"/>
    <property type="project" value="UniProtKB-KW"/>
</dbReference>
<dbReference type="PANTHER" id="PTHR47634:SF9">
    <property type="entry name" value="PROTEIN KINASE DOMAIN-CONTAINING PROTEIN-RELATED"/>
    <property type="match status" value="1"/>
</dbReference>
<evidence type="ECO:0000256" key="2">
    <source>
        <dbReference type="ARBA" id="ARBA00011534"/>
    </source>
</evidence>
<accession>A0A370TXB3</accession>
<evidence type="ECO:0000256" key="14">
    <source>
        <dbReference type="ARBA" id="ARBA00048679"/>
    </source>
</evidence>
<dbReference type="PROSITE" id="PS50011">
    <property type="entry name" value="PROTEIN_KINASE_DOM"/>
    <property type="match status" value="1"/>
</dbReference>
<dbReference type="GO" id="GO:0050684">
    <property type="term" value="P:regulation of mRNA processing"/>
    <property type="evidence" value="ECO:0007669"/>
    <property type="project" value="TreeGrafter"/>
</dbReference>
<keyword evidence="8" id="KW-0547">Nucleotide-binding</keyword>
<proteinExistence type="predicted"/>
<evidence type="ECO:0000256" key="6">
    <source>
        <dbReference type="ARBA" id="ARBA00022527"/>
    </source>
</evidence>
<name>A0A370TXB3_9HELO</name>
<evidence type="ECO:0000256" key="11">
    <source>
        <dbReference type="ARBA" id="ARBA00030980"/>
    </source>
</evidence>
<evidence type="ECO:0000256" key="4">
    <source>
        <dbReference type="ARBA" id="ARBA00013948"/>
    </source>
</evidence>
<dbReference type="Gene3D" id="3.30.200.20">
    <property type="entry name" value="Phosphorylase Kinase, domain 1"/>
    <property type="match status" value="1"/>
</dbReference>
<dbReference type="GO" id="GO:0005634">
    <property type="term" value="C:nucleus"/>
    <property type="evidence" value="ECO:0007669"/>
    <property type="project" value="TreeGrafter"/>
</dbReference>
<comment type="function">
    <text evidence="1">Component of the EKC/KEOPS complex that is required for the formation of a threonylcarbamoyl group on adenosine at position 37 (t(6)A37) in tRNAs that read codons beginning with adenine. The complex is probably involved in the transfer of the threonylcarbamoyl moiety of threonylcarbamoyl-AMP (TC-AMP) to the N6 group of A37. BUD32 has ATPase activity in the context of the EKC/KEOPS complex and likely plays a supporting role to the catalytic subunit KAE1. The EKC/KEOPS complex also promotes both telomere uncapping and telomere elongation. The complex is required for efficient recruitment of transcriptional coactivators.</text>
</comment>
<dbReference type="InterPro" id="IPR000719">
    <property type="entry name" value="Prot_kinase_dom"/>
</dbReference>
<dbReference type="GeneID" id="43592981"/>
<sequence length="308" mass="35027">MIAPLSRWLLRLGRQSPSPPRSYLNQNFEQIGEGQMIEEEHYLVISLHGSILVRRHVALKVFIRSRSLSTEAEHELNMYKRLDQGSSKHSGRDALRRLSVSFKISGPDGKRQCLVNSPLWHNMRTFLAINPAGRLPKPVLLATLQRLFIALDYMHNECNLIHTDVSATNIMFGFIDDLDPAFAEFEEENIRSPSPRKEVDGRFIYVSRDLGQPKGLGLPVLCDLGNVVDGQVKHIRDIQPDVYRSPEMILGISWSYGIDIWNVGFMRASAPSRDDFYASPPLELIARGGHREKFFTEEGVYLESSHKS</sequence>
<comment type="caution">
    <text evidence="16">The sequence shown here is derived from an EMBL/GenBank/DDBJ whole genome shotgun (WGS) entry which is preliminary data.</text>
</comment>
<dbReference type="OrthoDB" id="5979581at2759"/>
<dbReference type="InterPro" id="IPR011009">
    <property type="entry name" value="Kinase-like_dom_sf"/>
</dbReference>
<keyword evidence="7" id="KW-0808">Transferase</keyword>
<dbReference type="Gene3D" id="1.10.510.10">
    <property type="entry name" value="Transferase(Phosphotransferase) domain 1"/>
    <property type="match status" value="1"/>
</dbReference>
<organism evidence="16 17">
    <name type="scientific">Venustampulla echinocandica</name>
    <dbReference type="NCBI Taxonomy" id="2656787"/>
    <lineage>
        <taxon>Eukaryota</taxon>
        <taxon>Fungi</taxon>
        <taxon>Dikarya</taxon>
        <taxon>Ascomycota</taxon>
        <taxon>Pezizomycotina</taxon>
        <taxon>Leotiomycetes</taxon>
        <taxon>Helotiales</taxon>
        <taxon>Pleuroascaceae</taxon>
        <taxon>Venustampulla</taxon>
    </lineage>
</organism>
<evidence type="ECO:0000256" key="9">
    <source>
        <dbReference type="ARBA" id="ARBA00022777"/>
    </source>
</evidence>
<dbReference type="RefSeq" id="XP_031872809.1">
    <property type="nucleotide sequence ID" value="XM_032008755.1"/>
</dbReference>
<evidence type="ECO:0000256" key="5">
    <source>
        <dbReference type="ARBA" id="ARBA00019973"/>
    </source>
</evidence>
<protein>
    <recommendedName>
        <fullName evidence="5">EKC/KEOPS complex subunit BUD32</fullName>
        <ecNumber evidence="3">2.7.11.1</ecNumber>
    </recommendedName>
    <alternativeName>
        <fullName evidence="11 12">Atypical Serine/threonine protein kinase BUD32</fullName>
    </alternativeName>
    <alternativeName>
        <fullName evidence="4">EKC/KEOPS complex subunit bud32</fullName>
    </alternativeName>
</protein>
<dbReference type="GO" id="GO:0000245">
    <property type="term" value="P:spliceosomal complex assembly"/>
    <property type="evidence" value="ECO:0007669"/>
    <property type="project" value="TreeGrafter"/>
</dbReference>
<evidence type="ECO:0000313" key="17">
    <source>
        <dbReference type="Proteomes" id="UP000254866"/>
    </source>
</evidence>
<dbReference type="STRING" id="2656787.A0A370TXB3"/>
<evidence type="ECO:0000256" key="7">
    <source>
        <dbReference type="ARBA" id="ARBA00022679"/>
    </source>
</evidence>
<comment type="catalytic activity">
    <reaction evidence="13">
        <text>L-threonyl-[protein] + ATP = O-phospho-L-threonyl-[protein] + ADP + H(+)</text>
        <dbReference type="Rhea" id="RHEA:46608"/>
        <dbReference type="Rhea" id="RHEA-COMP:11060"/>
        <dbReference type="Rhea" id="RHEA-COMP:11605"/>
        <dbReference type="ChEBI" id="CHEBI:15378"/>
        <dbReference type="ChEBI" id="CHEBI:30013"/>
        <dbReference type="ChEBI" id="CHEBI:30616"/>
        <dbReference type="ChEBI" id="CHEBI:61977"/>
        <dbReference type="ChEBI" id="CHEBI:456216"/>
        <dbReference type="EC" id="2.7.11.1"/>
    </reaction>
</comment>
<keyword evidence="10" id="KW-0067">ATP-binding</keyword>
<evidence type="ECO:0000259" key="15">
    <source>
        <dbReference type="PROSITE" id="PS50011"/>
    </source>
</evidence>
<dbReference type="EC" id="2.7.11.1" evidence="3"/>
<dbReference type="Proteomes" id="UP000254866">
    <property type="component" value="Unassembled WGS sequence"/>
</dbReference>
<dbReference type="InterPro" id="IPR008266">
    <property type="entry name" value="Tyr_kinase_AS"/>
</dbReference>
<dbReference type="EMBL" id="NPIC01000001">
    <property type="protein sequence ID" value="RDL40153.1"/>
    <property type="molecule type" value="Genomic_DNA"/>
</dbReference>
<dbReference type="AlphaFoldDB" id="A0A370TXB3"/>
<evidence type="ECO:0000256" key="13">
    <source>
        <dbReference type="ARBA" id="ARBA00047899"/>
    </source>
</evidence>
<feature type="domain" description="Protein kinase" evidence="15">
    <location>
        <begin position="25"/>
        <end position="308"/>
    </location>
</feature>
<comment type="subunit">
    <text evidence="2">Component of the EKC/KEOPS complex composed of at least BUD32, CGI121, GON7, KAE1 and PCC1; the whole complex dimerizes.</text>
</comment>
<dbReference type="GO" id="GO:0005737">
    <property type="term" value="C:cytoplasm"/>
    <property type="evidence" value="ECO:0007669"/>
    <property type="project" value="TreeGrafter"/>
</dbReference>
<dbReference type="PROSITE" id="PS00109">
    <property type="entry name" value="PROTEIN_KINASE_TYR"/>
    <property type="match status" value="1"/>
</dbReference>
<keyword evidence="6" id="KW-0723">Serine/threonine-protein kinase</keyword>
<reference evidence="16 17" key="1">
    <citation type="journal article" date="2018" name="IMA Fungus">
        <title>IMA Genome-F 9: Draft genome sequence of Annulohypoxylon stygium, Aspergillus mulundensis, Berkeleyomyces basicola (syn. Thielaviopsis basicola), Ceratocystis smalleyi, two Cercospora beticola strains, Coleophoma cylindrospora, Fusarium fracticaudum, Phialophora cf. hyalina, and Morchella septimelata.</title>
        <authorList>
            <person name="Wingfield B.D."/>
            <person name="Bills G.F."/>
            <person name="Dong Y."/>
            <person name="Huang W."/>
            <person name="Nel W.J."/>
            <person name="Swalarsk-Parry B.S."/>
            <person name="Vaghefi N."/>
            <person name="Wilken P.M."/>
            <person name="An Z."/>
            <person name="de Beer Z.W."/>
            <person name="De Vos L."/>
            <person name="Chen L."/>
            <person name="Duong T.A."/>
            <person name="Gao Y."/>
            <person name="Hammerbacher A."/>
            <person name="Kikkert J.R."/>
            <person name="Li Y."/>
            <person name="Li H."/>
            <person name="Li K."/>
            <person name="Li Q."/>
            <person name="Liu X."/>
            <person name="Ma X."/>
            <person name="Naidoo K."/>
            <person name="Pethybridge S.J."/>
            <person name="Sun J."/>
            <person name="Steenkamp E.T."/>
            <person name="van der Nest M.A."/>
            <person name="van Wyk S."/>
            <person name="Wingfield M.J."/>
            <person name="Xiong C."/>
            <person name="Yue Q."/>
            <person name="Zhang X."/>
        </authorList>
    </citation>
    <scope>NUCLEOTIDE SEQUENCE [LARGE SCALE GENOMIC DNA]</scope>
    <source>
        <strain evidence="16 17">BP 5553</strain>
    </source>
</reference>
<keyword evidence="17" id="KW-1185">Reference proteome</keyword>
<keyword evidence="9" id="KW-0418">Kinase</keyword>
<evidence type="ECO:0000313" key="16">
    <source>
        <dbReference type="EMBL" id="RDL40153.1"/>
    </source>
</evidence>
<evidence type="ECO:0000256" key="3">
    <source>
        <dbReference type="ARBA" id="ARBA00012513"/>
    </source>
</evidence>
<dbReference type="PANTHER" id="PTHR47634">
    <property type="entry name" value="PROTEIN KINASE DOMAIN-CONTAINING PROTEIN-RELATED"/>
    <property type="match status" value="1"/>
</dbReference>
<evidence type="ECO:0000256" key="8">
    <source>
        <dbReference type="ARBA" id="ARBA00022741"/>
    </source>
</evidence>
<dbReference type="InterPro" id="IPR051334">
    <property type="entry name" value="SRPK"/>
</dbReference>
<gene>
    <name evidence="16" type="ORF">BP5553_00132</name>
</gene>
<dbReference type="GO" id="GO:0005524">
    <property type="term" value="F:ATP binding"/>
    <property type="evidence" value="ECO:0007669"/>
    <property type="project" value="UniProtKB-KW"/>
</dbReference>
<evidence type="ECO:0000256" key="12">
    <source>
        <dbReference type="ARBA" id="ARBA00033194"/>
    </source>
</evidence>
<evidence type="ECO:0000256" key="1">
    <source>
        <dbReference type="ARBA" id="ARBA00003747"/>
    </source>
</evidence>